<dbReference type="AlphaFoldDB" id="A0A5C2RTB8"/>
<gene>
    <name evidence="1" type="ORF">L227DRAFT_378673</name>
</gene>
<proteinExistence type="predicted"/>
<organism evidence="1 2">
    <name type="scientific">Lentinus tigrinus ALCF2SS1-6</name>
    <dbReference type="NCBI Taxonomy" id="1328759"/>
    <lineage>
        <taxon>Eukaryota</taxon>
        <taxon>Fungi</taxon>
        <taxon>Dikarya</taxon>
        <taxon>Basidiomycota</taxon>
        <taxon>Agaricomycotina</taxon>
        <taxon>Agaricomycetes</taxon>
        <taxon>Polyporales</taxon>
        <taxon>Polyporaceae</taxon>
        <taxon>Lentinus</taxon>
    </lineage>
</organism>
<dbReference type="EMBL" id="ML122315">
    <property type="protein sequence ID" value="RPD53785.1"/>
    <property type="molecule type" value="Genomic_DNA"/>
</dbReference>
<dbReference type="Proteomes" id="UP000313359">
    <property type="component" value="Unassembled WGS sequence"/>
</dbReference>
<name>A0A5C2RTB8_9APHY</name>
<sequence>MHVYLATMAIGRVSSQLCPLDEFLFYDDSSDHGRLQSPGLGDKRLLSARNDHLNDRSSKLRFGDRTTSYAPGDI</sequence>
<evidence type="ECO:0000313" key="2">
    <source>
        <dbReference type="Proteomes" id="UP000313359"/>
    </source>
</evidence>
<accession>A0A5C2RTB8</accession>
<keyword evidence="2" id="KW-1185">Reference proteome</keyword>
<reference evidence="1" key="1">
    <citation type="journal article" date="2018" name="Genome Biol. Evol.">
        <title>Genomics and development of Lentinus tigrinus, a white-rot wood-decaying mushroom with dimorphic fruiting bodies.</title>
        <authorList>
            <person name="Wu B."/>
            <person name="Xu Z."/>
            <person name="Knudson A."/>
            <person name="Carlson A."/>
            <person name="Chen N."/>
            <person name="Kovaka S."/>
            <person name="LaButti K."/>
            <person name="Lipzen A."/>
            <person name="Pennachio C."/>
            <person name="Riley R."/>
            <person name="Schakwitz W."/>
            <person name="Umezawa K."/>
            <person name="Ohm R.A."/>
            <person name="Grigoriev I.V."/>
            <person name="Nagy L.G."/>
            <person name="Gibbons J."/>
            <person name="Hibbett D."/>
        </authorList>
    </citation>
    <scope>NUCLEOTIDE SEQUENCE [LARGE SCALE GENOMIC DNA]</scope>
    <source>
        <strain evidence="1">ALCF2SS1-6</strain>
    </source>
</reference>
<evidence type="ECO:0000313" key="1">
    <source>
        <dbReference type="EMBL" id="RPD53785.1"/>
    </source>
</evidence>
<protein>
    <submittedName>
        <fullName evidence="1">Uncharacterized protein</fullName>
    </submittedName>
</protein>